<evidence type="ECO:0000256" key="4">
    <source>
        <dbReference type="ARBA" id="ARBA00005072"/>
    </source>
</evidence>
<evidence type="ECO:0000256" key="9">
    <source>
        <dbReference type="ARBA" id="ARBA00048212"/>
    </source>
</evidence>
<dbReference type="Proteomes" id="UP000245086">
    <property type="component" value="Unassembled WGS sequence"/>
</dbReference>
<gene>
    <name evidence="12" type="primary">dat_2</name>
    <name evidence="12" type="ORF">PbB2_02898</name>
</gene>
<evidence type="ECO:0000256" key="11">
    <source>
        <dbReference type="ARBA" id="ARBA00049229"/>
    </source>
</evidence>
<dbReference type="OrthoDB" id="9805628at2"/>
<comment type="similarity">
    <text evidence="5">Belongs to the class-IV pyridoxal-phosphate-dependent aminotransferase family.</text>
</comment>
<dbReference type="InterPro" id="IPR043132">
    <property type="entry name" value="BCAT-like_C"/>
</dbReference>
<dbReference type="InterPro" id="IPR050571">
    <property type="entry name" value="Class-IV_PLP-Dep_Aminotrnsfr"/>
</dbReference>
<proteinExistence type="inferred from homology"/>
<reference evidence="12 13" key="1">
    <citation type="journal article" date="2018" name="Genome Announc.">
        <title>Draft Genome Sequence of "Candidatus Phycosocius bacilliformis," an Alphaproteobacterial Ectosymbiont of the Hydrocarbon-Producing Green Alga Botryococcus braunii.</title>
        <authorList>
            <person name="Tanabe Y."/>
            <person name="Yamaguchi H."/>
            <person name="Watanabe M.M."/>
        </authorList>
    </citation>
    <scope>NUCLEOTIDE SEQUENCE [LARGE SCALE GENOMIC DNA]</scope>
    <source>
        <strain evidence="12 13">BOTRYCO-2</strain>
    </source>
</reference>
<dbReference type="RefSeq" id="WP_108986100.1">
    <property type="nucleotide sequence ID" value="NZ_BFBR01000011.1"/>
</dbReference>
<keyword evidence="12" id="KW-0032">Aminotransferase</keyword>
<dbReference type="PANTHER" id="PTHR42743">
    <property type="entry name" value="AMINO-ACID AMINOTRANSFERASE"/>
    <property type="match status" value="1"/>
</dbReference>
<dbReference type="GO" id="GO:0005829">
    <property type="term" value="C:cytosol"/>
    <property type="evidence" value="ECO:0007669"/>
    <property type="project" value="TreeGrafter"/>
</dbReference>
<comment type="pathway">
    <text evidence="3">Amino-acid biosynthesis; L-valine biosynthesis; L-valine from pyruvate: step 4/4.</text>
</comment>
<comment type="catalytic activity">
    <reaction evidence="10">
        <text>L-isoleucine + 2-oxoglutarate = (S)-3-methyl-2-oxopentanoate + L-glutamate</text>
        <dbReference type="Rhea" id="RHEA:24801"/>
        <dbReference type="ChEBI" id="CHEBI:16810"/>
        <dbReference type="ChEBI" id="CHEBI:29985"/>
        <dbReference type="ChEBI" id="CHEBI:35146"/>
        <dbReference type="ChEBI" id="CHEBI:58045"/>
        <dbReference type="EC" id="2.6.1.42"/>
    </reaction>
</comment>
<keyword evidence="13" id="KW-1185">Reference proteome</keyword>
<keyword evidence="8" id="KW-0028">Amino-acid biosynthesis</keyword>
<dbReference type="GO" id="GO:0052656">
    <property type="term" value="F:L-isoleucine-2-oxoglutarate transaminase activity"/>
    <property type="evidence" value="ECO:0007669"/>
    <property type="project" value="RHEA"/>
</dbReference>
<dbReference type="InterPro" id="IPR001544">
    <property type="entry name" value="Aminotrans_IV"/>
</dbReference>
<dbReference type="EC" id="2.6.1.42" evidence="6"/>
<sequence length="279" mass="29945">MTAPHHDSLCWTDGQVRRLSDLRIDPRDRGFTLGDGLFETMLWTERRIRFFDDHMARLSHSADMLDLAIPATPDEIETGLTALVRQSGLDRAALRLTLSRGPGPRGLALPEEPQPRLLATVAPCPTAFDPVSVCLVDVARAVGAPSARFKTLSYLDQVMALNLARAAGADEALMRGHGDRIACASSANVLIRLEGVWLTPPVADGALPGIVRGRLIRAGLIDEKSLGVADLNRCDAACLTNALIGVRPVHQLNGRKLAVVETDILGMRDALANGSAART</sequence>
<dbReference type="GO" id="GO:0052654">
    <property type="term" value="F:L-leucine-2-oxoglutarate transaminase activity"/>
    <property type="evidence" value="ECO:0007669"/>
    <property type="project" value="RHEA"/>
</dbReference>
<accession>A0A2P2EDS8</accession>
<dbReference type="Pfam" id="PF01063">
    <property type="entry name" value="Aminotran_4"/>
    <property type="match status" value="1"/>
</dbReference>
<evidence type="ECO:0000313" key="13">
    <source>
        <dbReference type="Proteomes" id="UP000245086"/>
    </source>
</evidence>
<comment type="pathway">
    <text evidence="2">Amino-acid biosynthesis; L-isoleucine biosynthesis; L-isoleucine from 2-oxobutanoate: step 4/4.</text>
</comment>
<evidence type="ECO:0000256" key="1">
    <source>
        <dbReference type="ARBA" id="ARBA00003109"/>
    </source>
</evidence>
<evidence type="ECO:0000256" key="3">
    <source>
        <dbReference type="ARBA" id="ARBA00004931"/>
    </source>
</evidence>
<comment type="caution">
    <text evidence="12">The sequence shown here is derived from an EMBL/GenBank/DDBJ whole genome shotgun (WGS) entry which is preliminary data.</text>
</comment>
<dbReference type="InterPro" id="IPR036038">
    <property type="entry name" value="Aminotransferase-like"/>
</dbReference>
<dbReference type="Gene3D" id="3.30.470.10">
    <property type="match status" value="1"/>
</dbReference>
<dbReference type="AlphaFoldDB" id="A0A2P2EDS8"/>
<comment type="pathway">
    <text evidence="4">Amino-acid biosynthesis; L-leucine biosynthesis; L-leucine from 3-methyl-2-oxobutanoate: step 4/4.</text>
</comment>
<dbReference type="EMBL" id="BFBR01000011">
    <property type="protein sequence ID" value="GBF59206.1"/>
    <property type="molecule type" value="Genomic_DNA"/>
</dbReference>
<keyword evidence="8" id="KW-0100">Branched-chain amino acid biosynthesis</keyword>
<comment type="catalytic activity">
    <reaction evidence="9">
        <text>L-valine + 2-oxoglutarate = 3-methyl-2-oxobutanoate + L-glutamate</text>
        <dbReference type="Rhea" id="RHEA:24813"/>
        <dbReference type="ChEBI" id="CHEBI:11851"/>
        <dbReference type="ChEBI" id="CHEBI:16810"/>
        <dbReference type="ChEBI" id="CHEBI:29985"/>
        <dbReference type="ChEBI" id="CHEBI:57762"/>
        <dbReference type="EC" id="2.6.1.42"/>
    </reaction>
</comment>
<dbReference type="PANTHER" id="PTHR42743:SF11">
    <property type="entry name" value="AMINODEOXYCHORISMATE LYASE"/>
    <property type="match status" value="1"/>
</dbReference>
<evidence type="ECO:0000256" key="2">
    <source>
        <dbReference type="ARBA" id="ARBA00004824"/>
    </source>
</evidence>
<protein>
    <recommendedName>
        <fullName evidence="7">Probable branched-chain-amino-acid aminotransferase</fullName>
        <ecNumber evidence="6">2.6.1.42</ecNumber>
    </recommendedName>
</protein>
<name>A0A2P2EDS8_9PROT</name>
<dbReference type="InterPro" id="IPR043131">
    <property type="entry name" value="BCAT-like_N"/>
</dbReference>
<keyword evidence="12" id="KW-0808">Transferase</keyword>
<evidence type="ECO:0000256" key="8">
    <source>
        <dbReference type="ARBA" id="ARBA00023304"/>
    </source>
</evidence>
<dbReference type="Gene3D" id="3.20.10.10">
    <property type="entry name" value="D-amino Acid Aminotransferase, subunit A, domain 2"/>
    <property type="match status" value="1"/>
</dbReference>
<evidence type="ECO:0000313" key="12">
    <source>
        <dbReference type="EMBL" id="GBF59206.1"/>
    </source>
</evidence>
<dbReference type="GO" id="GO:0052655">
    <property type="term" value="F:L-valine-2-oxoglutarate transaminase activity"/>
    <property type="evidence" value="ECO:0007669"/>
    <property type="project" value="RHEA"/>
</dbReference>
<organism evidence="12 13">
    <name type="scientific">Candidatus Phycosocius bacilliformis</name>
    <dbReference type="NCBI Taxonomy" id="1445552"/>
    <lineage>
        <taxon>Bacteria</taxon>
        <taxon>Pseudomonadati</taxon>
        <taxon>Pseudomonadota</taxon>
        <taxon>Alphaproteobacteria</taxon>
        <taxon>Caulobacterales</taxon>
        <taxon>Caulobacterales incertae sedis</taxon>
        <taxon>Candidatus Phycosocius</taxon>
    </lineage>
</organism>
<evidence type="ECO:0000256" key="7">
    <source>
        <dbReference type="ARBA" id="ARBA00014472"/>
    </source>
</evidence>
<comment type="catalytic activity">
    <reaction evidence="11">
        <text>L-leucine + 2-oxoglutarate = 4-methyl-2-oxopentanoate + L-glutamate</text>
        <dbReference type="Rhea" id="RHEA:18321"/>
        <dbReference type="ChEBI" id="CHEBI:16810"/>
        <dbReference type="ChEBI" id="CHEBI:17865"/>
        <dbReference type="ChEBI" id="CHEBI:29985"/>
        <dbReference type="ChEBI" id="CHEBI:57427"/>
        <dbReference type="EC" id="2.6.1.42"/>
    </reaction>
</comment>
<dbReference type="GO" id="GO:0009082">
    <property type="term" value="P:branched-chain amino acid biosynthetic process"/>
    <property type="evidence" value="ECO:0007669"/>
    <property type="project" value="UniProtKB-KW"/>
</dbReference>
<evidence type="ECO:0000256" key="6">
    <source>
        <dbReference type="ARBA" id="ARBA00013053"/>
    </source>
</evidence>
<evidence type="ECO:0000256" key="10">
    <source>
        <dbReference type="ARBA" id="ARBA00048798"/>
    </source>
</evidence>
<dbReference type="SUPFAM" id="SSF56752">
    <property type="entry name" value="D-aminoacid aminotransferase-like PLP-dependent enzymes"/>
    <property type="match status" value="1"/>
</dbReference>
<evidence type="ECO:0000256" key="5">
    <source>
        <dbReference type="ARBA" id="ARBA00009320"/>
    </source>
</evidence>
<comment type="function">
    <text evidence="1">Acts on leucine, isoleucine and valine.</text>
</comment>